<dbReference type="EMBL" id="MN335639">
    <property type="protein sequence ID" value="QID21923.1"/>
    <property type="molecule type" value="Genomic_DNA"/>
</dbReference>
<geneLocation type="plasmid" evidence="1">
    <name>pSFE199</name>
</geneLocation>
<gene>
    <name evidence="2" type="ORF">pSFE059_00081</name>
    <name evidence="1" type="ORF">pSFE199_00087</name>
</gene>
<accession>A0A6G6AJ45</accession>
<name>A0A6G6AJ45_ECOLX</name>
<sequence>MQNCIDFVYSGQDSAKNLWGKNRDSMRRPEIDGRQAFCLKRKSRFRENRLTDYRLTVGRYLKILLQQAHRQLFPTL</sequence>
<dbReference type="EMBL" id="MN335638">
    <property type="protein sequence ID" value="QID21795.1"/>
    <property type="molecule type" value="Genomic_DNA"/>
</dbReference>
<reference evidence="1" key="1">
    <citation type="submission" date="2019-08" db="EMBL/GenBank/DDBJ databases">
        <title>Compatibility and phylogenetic relationship of I-complex plasmids.</title>
        <authorList>
            <person name="Rozwandowicz M."/>
            <person name="Hordijk J."/>
            <person name="Bossers A."/>
            <person name="Zomer A."/>
            <person name="Wagenaar J."/>
            <person name="Mevius D."/>
            <person name="Brouwer M."/>
        </authorList>
    </citation>
    <scope>NUCLEOTIDE SEQUENCE</scope>
    <source>
        <strain evidence="2">SFE059</strain>
        <strain evidence="1">SFE199</strain>
        <plasmid evidence="2">pSFE059</plasmid>
        <plasmid evidence="1">pSFE199</plasmid>
    </source>
</reference>
<geneLocation type="plasmid" evidence="2">
    <name>pSFE059</name>
</geneLocation>
<proteinExistence type="predicted"/>
<evidence type="ECO:0000313" key="2">
    <source>
        <dbReference type="EMBL" id="QID21923.1"/>
    </source>
</evidence>
<evidence type="ECO:0000313" key="1">
    <source>
        <dbReference type="EMBL" id="QID21795.1"/>
    </source>
</evidence>
<keyword evidence="1" id="KW-0614">Plasmid</keyword>
<dbReference type="AlphaFoldDB" id="A0A6G6AJ45"/>
<organism evidence="1">
    <name type="scientific">Escherichia coli</name>
    <dbReference type="NCBI Taxonomy" id="562"/>
    <lineage>
        <taxon>Bacteria</taxon>
        <taxon>Pseudomonadati</taxon>
        <taxon>Pseudomonadota</taxon>
        <taxon>Gammaproteobacteria</taxon>
        <taxon>Enterobacterales</taxon>
        <taxon>Enterobacteriaceae</taxon>
        <taxon>Escherichia</taxon>
    </lineage>
</organism>
<protein>
    <submittedName>
        <fullName evidence="1">Uncharacterized protein</fullName>
    </submittedName>
</protein>